<dbReference type="Proteomes" id="UP000405447">
    <property type="component" value="Unassembled WGS sequence"/>
</dbReference>
<evidence type="ECO:0000313" key="55">
    <source>
        <dbReference type="Proteomes" id="UP000476212"/>
    </source>
</evidence>
<dbReference type="Proteomes" id="UP000467349">
    <property type="component" value="Unassembled WGS sequence"/>
</dbReference>
<dbReference type="Proteomes" id="UP000214939">
    <property type="component" value="Unassembled WGS sequence"/>
</dbReference>
<dbReference type="Proteomes" id="UP000310822">
    <property type="component" value="Unassembled WGS sequence"/>
</dbReference>
<dbReference type="EMBL" id="CAASRX010000016">
    <property type="protein sequence ID" value="VNH03461.1"/>
    <property type="molecule type" value="Genomic_DNA"/>
</dbReference>
<evidence type="ECO:0000313" key="50">
    <source>
        <dbReference type="Proteomes" id="UP000405447"/>
    </source>
</evidence>
<evidence type="ECO:0000313" key="37">
    <source>
        <dbReference type="Proteomes" id="UP000214939"/>
    </source>
</evidence>
<evidence type="ECO:0000313" key="17">
    <source>
        <dbReference type="EMBL" id="SUN83512.1"/>
    </source>
</evidence>
<protein>
    <submittedName>
        <fullName evidence="2">Cell division protein</fullName>
    </submittedName>
    <submittedName>
        <fullName evidence="16">Septum formation initiation protein</fullName>
    </submittedName>
    <submittedName>
        <fullName evidence="14">Septum formation initiator family protein</fullName>
    </submittedName>
</protein>
<dbReference type="EMBL" id="WNHQ01000002">
    <property type="protein sequence ID" value="MTV72497.1"/>
    <property type="molecule type" value="Genomic_DNA"/>
</dbReference>
<organism evidence="14 55">
    <name type="scientific">Streptococcus pneumoniae</name>
    <dbReference type="NCBI Taxonomy" id="1313"/>
    <lineage>
        <taxon>Bacteria</taxon>
        <taxon>Bacillati</taxon>
        <taxon>Bacillota</taxon>
        <taxon>Bacilli</taxon>
        <taxon>Lactobacillales</taxon>
        <taxon>Streptococcaceae</taxon>
        <taxon>Streptococcus</taxon>
    </lineage>
</organism>
<evidence type="ECO:0000313" key="19">
    <source>
        <dbReference type="EMBL" id="TVX68368.1"/>
    </source>
</evidence>
<dbReference type="Proteomes" id="UP001184693">
    <property type="component" value="Unassembled WGS sequence"/>
</dbReference>
<sequence length="122" mass="14805">MSKNIVQLNNSFIQNEYQRRRYLMKERQKRNRFMGGVLILIMLLFILPTFNLAQSYQQLLQRRQQLADLQTQYQTLSDEKDKETAFATKLKDEDYAAKYTRAKYYYSKSREKVYTIPDLLQR</sequence>
<dbReference type="Proteomes" id="UP000312530">
    <property type="component" value="Unassembled WGS sequence"/>
</dbReference>
<evidence type="ECO:0000256" key="1">
    <source>
        <dbReference type="SAM" id="Phobius"/>
    </source>
</evidence>
<dbReference type="EMBL" id="CKTV01000049">
    <property type="protein sequence ID" value="CJA59847.1"/>
    <property type="molecule type" value="Genomic_DNA"/>
</dbReference>
<evidence type="ECO:0000313" key="35">
    <source>
        <dbReference type="Proteomes" id="UP000045541"/>
    </source>
</evidence>
<keyword evidence="2" id="KW-0131">Cell cycle</keyword>
<evidence type="ECO:0000313" key="41">
    <source>
        <dbReference type="Proteomes" id="UP000310822"/>
    </source>
</evidence>
<dbReference type="Proteomes" id="UP000483094">
    <property type="component" value="Unassembled WGS sequence"/>
</dbReference>
<dbReference type="Proteomes" id="UP000469505">
    <property type="component" value="Unassembled WGS sequence"/>
</dbReference>
<evidence type="ECO:0000313" key="22">
    <source>
        <dbReference type="EMBL" id="VMC99774.1"/>
    </source>
</evidence>
<evidence type="ECO:0000313" key="28">
    <source>
        <dbReference type="EMBL" id="VST63011.1"/>
    </source>
</evidence>
<dbReference type="Proteomes" id="UP000311381">
    <property type="component" value="Unassembled WGS sequence"/>
</dbReference>
<reference evidence="16 37" key="2">
    <citation type="submission" date="2017-07" db="EMBL/GenBank/DDBJ databases">
        <title>Invasive disease caused simultaneously by more than one serotype of Streptococcus pneumoniae, South Africa.</title>
        <authorList>
            <person name="Ndlangisa K."/>
            <person name="Du Plessis M."/>
            <person name="Von Gottberg A."/>
        </authorList>
    </citation>
    <scope>NUCLEOTIDE SEQUENCE [LARGE SCALE GENOMIC DNA]</scope>
    <source>
        <strain evidence="16 37">8227-15B</strain>
    </source>
</reference>
<evidence type="ECO:0000313" key="40">
    <source>
        <dbReference type="Proteomes" id="UP000310818"/>
    </source>
</evidence>
<name>A0A064C2I9_STREE</name>
<dbReference type="Proteomes" id="UP000042512">
    <property type="component" value="Unassembled WGS sequence"/>
</dbReference>
<evidence type="ECO:0000313" key="11">
    <source>
        <dbReference type="EMBL" id="MTV72497.1"/>
    </source>
</evidence>
<evidence type="ECO:0000313" key="44">
    <source>
        <dbReference type="Proteomes" id="UP000312530"/>
    </source>
</evidence>
<dbReference type="Proteomes" id="UP000310997">
    <property type="component" value="Unassembled WGS sequence"/>
</dbReference>
<keyword evidence="1" id="KW-0472">Membrane</keyword>
<dbReference type="EMBL" id="LR216058">
    <property type="protein sequence ID" value="VFI33343.1"/>
    <property type="molecule type" value="Genomic_DNA"/>
</dbReference>
<dbReference type="EMBL" id="CABCSJ010000002">
    <property type="protein sequence ID" value="VST63011.1"/>
    <property type="molecule type" value="Genomic_DNA"/>
</dbReference>
<evidence type="ECO:0000313" key="34">
    <source>
        <dbReference type="Proteomes" id="UP000043005"/>
    </source>
</evidence>
<evidence type="ECO:0000313" key="38">
    <source>
        <dbReference type="Proteomes" id="UP000254854"/>
    </source>
</evidence>
<dbReference type="Proteomes" id="UP000042967">
    <property type="component" value="Unassembled WGS sequence"/>
</dbReference>
<evidence type="ECO:0000313" key="6">
    <source>
        <dbReference type="EMBL" id="CKI88545.1"/>
    </source>
</evidence>
<dbReference type="EMBL" id="CAASIK010000001">
    <property type="protein sequence ID" value="VNB32055.1"/>
    <property type="molecule type" value="Genomic_DNA"/>
</dbReference>
<evidence type="ECO:0000313" key="24">
    <source>
        <dbReference type="EMBL" id="VNH03461.1"/>
    </source>
</evidence>
<evidence type="ECO:0000313" key="7">
    <source>
        <dbReference type="EMBL" id="COA24564.1"/>
    </source>
</evidence>
<evidence type="ECO:0000313" key="23">
    <source>
        <dbReference type="EMBL" id="VNB32055.1"/>
    </source>
</evidence>
<dbReference type="InterPro" id="IPR039076">
    <property type="entry name" value="DivIC"/>
</dbReference>
<dbReference type="EMBL" id="VMWH01000153">
    <property type="protein sequence ID" value="TVW82935.1"/>
    <property type="molecule type" value="Genomic_DNA"/>
</dbReference>
<dbReference type="EMBL" id="VMYC01000158">
    <property type="protein sequence ID" value="TVX68368.1"/>
    <property type="molecule type" value="Genomic_DNA"/>
</dbReference>
<dbReference type="EMBL" id="CAAQRO010000013">
    <property type="protein sequence ID" value="VMC99774.1"/>
    <property type="molecule type" value="Genomic_DNA"/>
</dbReference>
<reference evidence="39 40" key="4">
    <citation type="submission" date="2019-04" db="EMBL/GenBank/DDBJ databases">
        <authorList>
            <consortium name="Pathogen Informatics"/>
        </authorList>
    </citation>
    <scope>NUCLEOTIDE SEQUENCE [LARGE SCALE GENOMIC DNA]</scope>
    <source>
        <strain evidence="20">GPS_HK_21-sc-2296565</strain>
        <strain evidence="30 45">GPSC129</strain>
        <strain evidence="21 49">GPSC21</strain>
        <strain evidence="24 40">GPSC211</strain>
        <strain evidence="26 39">GPSC232</strain>
        <strain evidence="27 46">GPSC38</strain>
        <strain evidence="43 44">GPSC47</strain>
        <strain evidence="28 50">GPSC535</strain>
        <strain evidence="23 41">GPSC54</strain>
        <strain evidence="29 42">GPSC559</strain>
    </source>
</reference>
<evidence type="ECO:0000313" key="39">
    <source>
        <dbReference type="Proteomes" id="UP000304540"/>
    </source>
</evidence>
<evidence type="ECO:0000313" key="33">
    <source>
        <dbReference type="Proteomes" id="UP000042967"/>
    </source>
</evidence>
<dbReference type="EMBL" id="UHFW01000006">
    <property type="protein sequence ID" value="SUN83512.1"/>
    <property type="molecule type" value="Genomic_DNA"/>
</dbReference>
<evidence type="ECO:0000313" key="21">
    <source>
        <dbReference type="EMBL" id="VKB81413.1"/>
    </source>
</evidence>
<dbReference type="Proteomes" id="UP000729182">
    <property type="component" value="Unassembled WGS sequence"/>
</dbReference>
<dbReference type="EMBL" id="WNIA01000009">
    <property type="protein sequence ID" value="MTV98122.1"/>
    <property type="molecule type" value="Genomic_DNA"/>
</dbReference>
<dbReference type="OrthoDB" id="2242646at2"/>
<reference evidence="47 48" key="5">
    <citation type="submission" date="2019-07" db="EMBL/GenBank/DDBJ databases">
        <authorList>
            <person name="Mohale T."/>
        </authorList>
    </citation>
    <scope>NUCLEOTIDE SEQUENCE [LARGE SCALE GENOMIC DNA]</scope>
    <source>
        <strain evidence="18 48">NTPn 126</strain>
        <strain evidence="19 47">NTPn 59</strain>
    </source>
</reference>
<dbReference type="Proteomes" id="UP000304540">
    <property type="component" value="Unassembled WGS sequence"/>
</dbReference>
<evidence type="ECO:0000313" key="47">
    <source>
        <dbReference type="Proteomes" id="UP000315060"/>
    </source>
</evidence>
<dbReference type="EMBL" id="CABABW010000001">
    <property type="protein sequence ID" value="VRI32009.1"/>
    <property type="molecule type" value="Genomic_DNA"/>
</dbReference>
<evidence type="ECO:0000313" key="36">
    <source>
        <dbReference type="Proteomes" id="UP000048507"/>
    </source>
</evidence>
<dbReference type="Proteomes" id="UP000476212">
    <property type="component" value="Unassembled WGS sequence"/>
</dbReference>
<proteinExistence type="predicted"/>
<evidence type="ECO:0000313" key="45">
    <source>
        <dbReference type="Proteomes" id="UP000314107"/>
    </source>
</evidence>
<evidence type="ECO:0000313" key="51">
    <source>
        <dbReference type="Proteomes" id="UP000437160"/>
    </source>
</evidence>
<dbReference type="GO" id="GO:0051301">
    <property type="term" value="P:cell division"/>
    <property type="evidence" value="ECO:0007669"/>
    <property type="project" value="UniProtKB-KW"/>
</dbReference>
<dbReference type="EMBL" id="NNBW01000140">
    <property type="protein sequence ID" value="OYL26752.1"/>
    <property type="molecule type" value="Genomic_DNA"/>
</dbReference>
<evidence type="ECO:0000313" key="46">
    <source>
        <dbReference type="Proteomes" id="UP000314170"/>
    </source>
</evidence>
<evidence type="ECO:0000313" key="10">
    <source>
        <dbReference type="EMBL" id="MTV62870.1"/>
    </source>
</evidence>
<evidence type="ECO:0000313" key="15">
    <source>
        <dbReference type="EMBL" id="MTV98122.1"/>
    </source>
</evidence>
<dbReference type="EMBL" id="CQVU01000013">
    <property type="protein sequence ID" value="COA24564.1"/>
    <property type="molecule type" value="Genomic_DNA"/>
</dbReference>
<dbReference type="Proteomes" id="UP000314170">
    <property type="component" value="Unassembled WGS sequence"/>
</dbReference>
<dbReference type="EMBL" id="CABBZR010000029">
    <property type="protein sequence ID" value="VSJ55177.1"/>
    <property type="molecule type" value="Genomic_DNA"/>
</dbReference>
<dbReference type="EMBL" id="WNHU01000039">
    <property type="protein sequence ID" value="MTV43498.1"/>
    <property type="molecule type" value="Genomic_DNA"/>
</dbReference>
<accession>A0A064C2I9</accession>
<evidence type="ECO:0000313" key="12">
    <source>
        <dbReference type="EMBL" id="MTV76855.1"/>
    </source>
</evidence>
<dbReference type="EMBL" id="CKGU01000002">
    <property type="protein sequence ID" value="CIS20959.1"/>
    <property type="molecule type" value="Genomic_DNA"/>
</dbReference>
<dbReference type="EMBL" id="WNHX01000036">
    <property type="protein sequence ID" value="MTV87429.1"/>
    <property type="molecule type" value="Genomic_DNA"/>
</dbReference>
<gene>
    <name evidence="16" type="ORF">A5N45_08750</name>
    <name evidence="19" type="ORF">AZJ28_08965</name>
    <name evidence="18" type="ORF">AZJ70_10005</name>
    <name evidence="2" type="ORF">ERS019209_01949</name>
    <name evidence="3" type="ORF">ERS019486_00184</name>
    <name evidence="4" type="ORF">ERS020485_01337</name>
    <name evidence="7" type="ORF">ERS020924_01433</name>
    <name evidence="5" type="ORF">ERS021383_02043</name>
    <name evidence="6" type="ORF">ERS096071_00266</name>
    <name evidence="12" type="ORF">GM535_06040</name>
    <name evidence="15" type="ORF">GM536_03190</name>
    <name evidence="10" type="ORF">GM539_05560</name>
    <name evidence="11" type="ORF">GM540_00260</name>
    <name evidence="13" type="ORF">GM543_07890</name>
    <name evidence="14" type="ORF">GM544_08880</name>
    <name evidence="9" type="ORF">GM545_07695</name>
    <name evidence="17" type="ORF">NCTC13734_00110</name>
    <name evidence="8" type="ORF">RLG82_09940</name>
    <name evidence="27" type="ORF">SAMEA104154639_02100</name>
    <name evidence="22" type="ORF">SAMEA2627268_01745</name>
    <name evidence="25" type="ORF">SAMEA2696453_01580</name>
    <name evidence="23" type="ORF">SAMEA2783718_00006</name>
    <name evidence="30" type="ORF">SAMEA3171064_00082</name>
    <name evidence="24" type="ORF">SAMEA3353485_01460</name>
    <name evidence="21" type="ORF">SAMEA3353631_02270</name>
    <name evidence="26" type="ORF">SAMEA3381574_00006</name>
    <name evidence="28" type="ORF">SAMEA3389245_00635</name>
    <name evidence="20" type="ORF">SAMEA3431391_02120</name>
    <name evidence="29" type="ORF">SAMEA4038883_01684</name>
</gene>
<evidence type="ECO:0000313" key="54">
    <source>
        <dbReference type="Proteomes" id="UP000474228"/>
    </source>
</evidence>
<dbReference type="Pfam" id="PF04977">
    <property type="entry name" value="DivIC"/>
    <property type="match status" value="1"/>
</dbReference>
<dbReference type="PANTHER" id="PTHR40027:SF1">
    <property type="entry name" value="CELL DIVISION PROTEIN DIVIC"/>
    <property type="match status" value="1"/>
</dbReference>
<dbReference type="Proteomes" id="UP000290138">
    <property type="component" value="Chromosome"/>
</dbReference>
<dbReference type="EMBL" id="CABDQT010000001">
    <property type="protein sequence ID" value="VTH27262.1"/>
    <property type="molecule type" value="Genomic_DNA"/>
</dbReference>
<dbReference type="EMBL" id="CABDLL010000012">
    <property type="protein sequence ID" value="VTE40646.1"/>
    <property type="molecule type" value="Genomic_DNA"/>
</dbReference>
<dbReference type="Proteomes" id="UP000043005">
    <property type="component" value="Unassembled WGS sequence"/>
</dbReference>
<dbReference type="Proteomes" id="UP000045541">
    <property type="component" value="Unassembled WGS sequence"/>
</dbReference>
<evidence type="ECO:0000313" key="32">
    <source>
        <dbReference type="Proteomes" id="UP000042745"/>
    </source>
</evidence>
<evidence type="ECO:0000313" key="9">
    <source>
        <dbReference type="EMBL" id="MTV43498.1"/>
    </source>
</evidence>
<evidence type="ECO:0000313" key="26">
    <source>
        <dbReference type="EMBL" id="VRI32009.1"/>
    </source>
</evidence>
<evidence type="ECO:0000313" key="20">
    <source>
        <dbReference type="EMBL" id="VFI33343.1"/>
    </source>
</evidence>
<keyword evidence="1" id="KW-0812">Transmembrane</keyword>
<dbReference type="Proteomes" id="UP000320896">
    <property type="component" value="Unassembled WGS sequence"/>
</dbReference>
<dbReference type="Proteomes" id="UP000314107">
    <property type="component" value="Unassembled WGS sequence"/>
</dbReference>
<evidence type="ECO:0000313" key="4">
    <source>
        <dbReference type="EMBL" id="CIY83590.1"/>
    </source>
</evidence>
<evidence type="ECO:0000313" key="25">
    <source>
        <dbReference type="EMBL" id="VOG83118.1"/>
    </source>
</evidence>
<evidence type="ECO:0000313" key="42">
    <source>
        <dbReference type="Proteomes" id="UP000310997"/>
    </source>
</evidence>
<dbReference type="EMBL" id="CMWB01000003">
    <property type="protein sequence ID" value="CKI88545.1"/>
    <property type="molecule type" value="Genomic_DNA"/>
</dbReference>
<keyword evidence="2" id="KW-0132">Cell division</keyword>
<dbReference type="Proteomes" id="UP000310818">
    <property type="component" value="Unassembled WGS sequence"/>
</dbReference>
<dbReference type="Proteomes" id="UP000254854">
    <property type="component" value="Unassembled WGS sequence"/>
</dbReference>
<dbReference type="Proteomes" id="UP000042745">
    <property type="component" value="Unassembled WGS sequence"/>
</dbReference>
<evidence type="ECO:0000313" key="53">
    <source>
        <dbReference type="Proteomes" id="UP000469505"/>
    </source>
</evidence>
<dbReference type="Proteomes" id="UP000474228">
    <property type="component" value="Unassembled WGS sequence"/>
</dbReference>
<reference evidence="17 38" key="3">
    <citation type="submission" date="2018-06" db="EMBL/GenBank/DDBJ databases">
        <authorList>
            <consortium name="Pathogen Informatics"/>
            <person name="Doyle S."/>
        </authorList>
    </citation>
    <scope>NUCLEOTIDE SEQUENCE [LARGE SCALE GENOMIC DNA]</scope>
    <source>
        <strain evidence="17 38">NCTC13734</strain>
    </source>
</reference>
<reference evidence="31 32" key="1">
    <citation type="submission" date="2015-03" db="EMBL/GenBank/DDBJ databases">
        <authorList>
            <consortium name="Pathogen Informatics"/>
            <person name="Murphy D."/>
        </authorList>
    </citation>
    <scope>NUCLEOTIDE SEQUENCE [LARGE SCALE GENOMIC DNA]</scope>
    <source>
        <strain evidence="6 35">0310</strain>
        <strain evidence="7 33">SMRU1414</strain>
        <strain evidence="5 34">SMRU1873</strain>
        <strain evidence="3">SMRU328</strain>
        <strain evidence="2">SMRU51</strain>
        <strain evidence="4 31">SMRU975</strain>
        <strain evidence="32 36">type strain: N</strain>
    </source>
</reference>
<dbReference type="Proteomes" id="UP000048507">
    <property type="component" value="Unassembled WGS sequence"/>
</dbReference>
<evidence type="ECO:0000313" key="18">
    <source>
        <dbReference type="EMBL" id="TVW82935.1"/>
    </source>
</evidence>
<evidence type="ECO:0000313" key="2">
    <source>
        <dbReference type="EMBL" id="CEX68112.1"/>
    </source>
</evidence>
<evidence type="ECO:0000313" key="43">
    <source>
        <dbReference type="Proteomes" id="UP000311381"/>
    </source>
</evidence>
<evidence type="ECO:0000313" key="14">
    <source>
        <dbReference type="EMBL" id="MTV90585.1"/>
    </source>
</evidence>
<feature type="transmembrane region" description="Helical" evidence="1">
    <location>
        <begin position="33"/>
        <end position="53"/>
    </location>
</feature>
<evidence type="ECO:0000313" key="3">
    <source>
        <dbReference type="EMBL" id="CIS20959.1"/>
    </source>
</evidence>
<dbReference type="PANTHER" id="PTHR40027">
    <property type="entry name" value="CELL DIVISION PROTEIN DIVIC"/>
    <property type="match status" value="1"/>
</dbReference>
<reference evidence="8" key="7">
    <citation type="submission" date="2023-06" db="EMBL/GenBank/DDBJ databases">
        <title>PCVPA Blantyre Malawi Pneumococcal carriage surveillance isolates.</title>
        <authorList>
            <person name="Obolski U."/>
            <person name="Swarthout T.D."/>
            <person name="Kalizang'Oma A."/>
            <person name="Mwalukomo T.S."/>
            <person name="Cave R."/>
            <person name="Brown C."/>
            <person name="Cornick J."/>
            <person name="Kamng'Ona A."/>
            <person name="Msefula J."/>
            <person name="French N."/>
            <person name="Hyderman R."/>
        </authorList>
    </citation>
    <scope>NUCLEOTIDE SEQUENCE</scope>
    <source>
        <strain evidence="8">BVY8TH</strain>
    </source>
</reference>
<dbReference type="EMBL" id="WNHN01000019">
    <property type="protein sequence ID" value="MTV76855.1"/>
    <property type="molecule type" value="Genomic_DNA"/>
</dbReference>
<dbReference type="EMBL" id="JAVPGZ010000227">
    <property type="protein sequence ID" value="MDS8039283.1"/>
    <property type="molecule type" value="Genomic_DNA"/>
</dbReference>
<dbReference type="Proteomes" id="UP000437160">
    <property type="component" value="Unassembled WGS sequence"/>
</dbReference>
<dbReference type="EMBL" id="WNIB01000052">
    <property type="protein sequence ID" value="MTV90585.1"/>
    <property type="molecule type" value="Genomic_DNA"/>
</dbReference>
<dbReference type="EMBL" id="CFFA01000035">
    <property type="protein sequence ID" value="CEX68112.1"/>
    <property type="molecule type" value="Genomic_DNA"/>
</dbReference>
<evidence type="ECO:0000313" key="16">
    <source>
        <dbReference type="EMBL" id="OYL26752.1"/>
    </source>
</evidence>
<dbReference type="OMA" id="MNNHYIN"/>
<evidence type="ECO:0000313" key="29">
    <source>
        <dbReference type="EMBL" id="VTE40646.1"/>
    </source>
</evidence>
<evidence type="ECO:0000313" key="31">
    <source>
        <dbReference type="Proteomes" id="UP000042512"/>
    </source>
</evidence>
<dbReference type="AlphaFoldDB" id="A0A064C2I9"/>
<evidence type="ECO:0000313" key="49">
    <source>
        <dbReference type="Proteomes" id="UP000358702"/>
    </source>
</evidence>
<dbReference type="GeneID" id="45652528"/>
<evidence type="ECO:0000313" key="27">
    <source>
        <dbReference type="EMBL" id="VSJ55177.1"/>
    </source>
</evidence>
<dbReference type="Proteomes" id="UP000315060">
    <property type="component" value="Unassembled WGS sequence"/>
</dbReference>
<dbReference type="EMBL" id="CKRE01000017">
    <property type="protein sequence ID" value="CIY83590.1"/>
    <property type="molecule type" value="Genomic_DNA"/>
</dbReference>
<evidence type="ECO:0000313" key="30">
    <source>
        <dbReference type="EMBL" id="VTH27262.1"/>
    </source>
</evidence>
<keyword evidence="1" id="KW-1133">Transmembrane helix</keyword>
<evidence type="ECO:0000313" key="13">
    <source>
        <dbReference type="EMBL" id="MTV87429.1"/>
    </source>
</evidence>
<dbReference type="Proteomes" id="UP000358702">
    <property type="component" value="Unassembled WGS sequence"/>
</dbReference>
<evidence type="ECO:0000313" key="56">
    <source>
        <dbReference type="Proteomes" id="UP000483094"/>
    </source>
</evidence>
<dbReference type="InterPro" id="IPR007060">
    <property type="entry name" value="FtsL/DivIC"/>
</dbReference>
<evidence type="ECO:0000313" key="8">
    <source>
        <dbReference type="EMBL" id="MDS8039283.1"/>
    </source>
</evidence>
<reference evidence="51 52" key="6">
    <citation type="submission" date="2019-11" db="EMBL/GenBank/DDBJ databases">
        <title>Growth characteristics of pneumococcus vary with the chemical composition of the capsule and with environmental conditions.</title>
        <authorList>
            <person name="Tothpal A."/>
            <person name="Desobry K."/>
            <person name="Joshi S."/>
            <person name="Wyllie A.L."/>
            <person name="Weinberger D.M."/>
        </authorList>
    </citation>
    <scope>NUCLEOTIDE SEQUENCE [LARGE SCALE GENOMIC DNA]</scope>
    <source>
        <strain evidence="52">pnumococcus09N</strain>
        <strain evidence="9">Pnumococcus09N</strain>
        <strain evidence="12">Pnumococcus10A</strain>
        <strain evidence="55">pnumococcus15C</strain>
        <strain evidence="14">Pnumococcus15C</strain>
        <strain evidence="51 56">pnumococcus19F</strain>
        <strain evidence="11">Pnumococcus19F</strain>
        <strain evidence="54">pnumococcus22F</strain>
        <strain evidence="10">Pnumococcus22F</strain>
        <strain evidence="53">pnumococcus35B</strain>
        <strain evidence="13">Pnumococcus35B</strain>
    </source>
</reference>
<dbReference type="EMBL" id="CAAULE010000014">
    <property type="protein sequence ID" value="VOG83118.1"/>
    <property type="molecule type" value="Genomic_DNA"/>
</dbReference>
<dbReference type="RefSeq" id="WP_000041909.1">
    <property type="nucleotide sequence ID" value="NZ_AP017971.1"/>
</dbReference>
<evidence type="ECO:0000313" key="48">
    <source>
        <dbReference type="Proteomes" id="UP000320896"/>
    </source>
</evidence>
<evidence type="ECO:0000313" key="52">
    <source>
        <dbReference type="Proteomes" id="UP000467349"/>
    </source>
</evidence>
<evidence type="ECO:0000313" key="5">
    <source>
        <dbReference type="EMBL" id="CJA59847.1"/>
    </source>
</evidence>
<dbReference type="EMBL" id="CAANCB010000020">
    <property type="protein sequence ID" value="VKB81413.1"/>
    <property type="molecule type" value="Genomic_DNA"/>
</dbReference>
<dbReference type="EMBL" id="WNHJ01000016">
    <property type="protein sequence ID" value="MTV62870.1"/>
    <property type="molecule type" value="Genomic_DNA"/>
</dbReference>